<evidence type="ECO:0000313" key="3">
    <source>
        <dbReference type="EMBL" id="JAG41553.1"/>
    </source>
</evidence>
<accession>A0A0A9ZDY3</accession>
<reference evidence="4" key="3">
    <citation type="submission" date="2014-09" db="EMBL/GenBank/DDBJ databases">
        <authorList>
            <person name="Magalhaes I.L.F."/>
            <person name="Oliveira U."/>
            <person name="Santos F.R."/>
            <person name="Vidigal T.H.D.A."/>
            <person name="Brescovit A.D."/>
            <person name="Santos A.J."/>
        </authorList>
    </citation>
    <scope>NUCLEOTIDE SEQUENCE</scope>
</reference>
<evidence type="ECO:0000256" key="1">
    <source>
        <dbReference type="SAM" id="MobiDB-lite"/>
    </source>
</evidence>
<gene>
    <name evidence="3" type="primary">DBP9_2</name>
    <name evidence="2" type="synonym">DBP9_0</name>
    <name evidence="3" type="ORF">CM83_87446</name>
    <name evidence="2" type="ORF">CM83_87448</name>
    <name evidence="5" type="ORF">g.88687</name>
</gene>
<organism evidence="3">
    <name type="scientific">Lygus hesperus</name>
    <name type="common">Western plant bug</name>
    <dbReference type="NCBI Taxonomy" id="30085"/>
    <lineage>
        <taxon>Eukaryota</taxon>
        <taxon>Metazoa</taxon>
        <taxon>Ecdysozoa</taxon>
        <taxon>Arthropoda</taxon>
        <taxon>Hexapoda</taxon>
        <taxon>Insecta</taxon>
        <taxon>Pterygota</taxon>
        <taxon>Neoptera</taxon>
        <taxon>Paraneoptera</taxon>
        <taxon>Hemiptera</taxon>
        <taxon>Heteroptera</taxon>
        <taxon>Panheteroptera</taxon>
        <taxon>Cimicomorpha</taxon>
        <taxon>Miridae</taxon>
        <taxon>Mirini</taxon>
        <taxon>Lygus</taxon>
    </lineage>
</organism>
<feature type="compositionally biased region" description="Basic and acidic residues" evidence="1">
    <location>
        <begin position="51"/>
        <end position="74"/>
    </location>
</feature>
<dbReference type="EMBL" id="GBRD01010307">
    <property type="protein sequence ID" value="JAG55517.1"/>
    <property type="molecule type" value="Transcribed_RNA"/>
</dbReference>
<evidence type="ECO:0000313" key="5">
    <source>
        <dbReference type="EMBL" id="JAQ06247.1"/>
    </source>
</evidence>
<feature type="compositionally biased region" description="Gly residues" evidence="1">
    <location>
        <begin position="1"/>
        <end position="10"/>
    </location>
</feature>
<keyword evidence="3" id="KW-0547">Nucleotide-binding</keyword>
<evidence type="ECO:0000313" key="2">
    <source>
        <dbReference type="EMBL" id="JAG08347.1"/>
    </source>
</evidence>
<keyword evidence="3" id="KW-0067">ATP-binding</keyword>
<evidence type="ECO:0000313" key="4">
    <source>
        <dbReference type="EMBL" id="JAG55514.1"/>
    </source>
</evidence>
<keyword evidence="3" id="KW-0378">Hydrolase</keyword>
<dbReference type="GO" id="GO:0004386">
    <property type="term" value="F:helicase activity"/>
    <property type="evidence" value="ECO:0007669"/>
    <property type="project" value="UniProtKB-KW"/>
</dbReference>
<keyword evidence="3" id="KW-0347">Helicase</keyword>
<dbReference type="EMBL" id="GBRD01010310">
    <property type="protein sequence ID" value="JAG55514.1"/>
    <property type="molecule type" value="Transcribed_RNA"/>
</dbReference>
<proteinExistence type="predicted"/>
<sequence>MDGDDGGGGYNDDNDGPVRHPGYNDNCRDDNPFDPTNRNNDPFSTADDKEEIYRNERERLAEVKETDIDAIKPCDDDDDGSTDGRGGGALGVMLGGSLANSMMEGLADKPDGPVAFRNGKALYSNFKIDEGEKHDSGDSNCAQDCIYYSVLCCQCSIL</sequence>
<reference evidence="3" key="1">
    <citation type="journal article" date="2014" name="PLoS ONE">
        <title>Transcriptome-Based Identification of ABC Transporters in the Western Tarnished Plant Bug Lygus hesperus.</title>
        <authorList>
            <person name="Hull J.J."/>
            <person name="Chaney K."/>
            <person name="Geib S.M."/>
            <person name="Fabrick J.A."/>
            <person name="Brent C.S."/>
            <person name="Walsh D."/>
            <person name="Lavine L.C."/>
        </authorList>
    </citation>
    <scope>NUCLEOTIDE SEQUENCE</scope>
</reference>
<reference evidence="3" key="2">
    <citation type="submission" date="2014-07" db="EMBL/GenBank/DDBJ databases">
        <authorList>
            <person name="Hull J."/>
        </authorList>
    </citation>
    <scope>NUCLEOTIDE SEQUENCE</scope>
</reference>
<reference evidence="5" key="4">
    <citation type="journal article" date="2016" name="Gigascience">
        <title>De novo construction of an expanded transcriptome assembly for the western tarnished plant bug, Lygus hesperus.</title>
        <authorList>
            <person name="Tassone E.E."/>
            <person name="Geib S.M."/>
            <person name="Hall B."/>
            <person name="Fabrick J.A."/>
            <person name="Brent C.S."/>
            <person name="Hull J.J."/>
        </authorList>
    </citation>
    <scope>NUCLEOTIDE SEQUENCE</scope>
</reference>
<dbReference type="EMBL" id="GBHO01035257">
    <property type="protein sequence ID" value="JAG08347.1"/>
    <property type="molecule type" value="Transcribed_RNA"/>
</dbReference>
<dbReference type="AlphaFoldDB" id="A0A0A9ZDY3"/>
<feature type="compositionally biased region" description="Polar residues" evidence="1">
    <location>
        <begin position="34"/>
        <end position="43"/>
    </location>
</feature>
<name>A0A0A9ZDY3_LYGHE</name>
<protein>
    <submittedName>
        <fullName evidence="3">ATP-dependent RNA helicase DBP9</fullName>
    </submittedName>
</protein>
<feature type="region of interest" description="Disordered" evidence="1">
    <location>
        <begin position="1"/>
        <end position="88"/>
    </location>
</feature>
<dbReference type="EMBL" id="GDHC01012382">
    <property type="protein sequence ID" value="JAQ06247.1"/>
    <property type="molecule type" value="Transcribed_RNA"/>
</dbReference>
<dbReference type="EMBL" id="GBHO01002051">
    <property type="protein sequence ID" value="JAG41553.1"/>
    <property type="molecule type" value="Transcribed_RNA"/>
</dbReference>